<dbReference type="GO" id="GO:0003677">
    <property type="term" value="F:DNA binding"/>
    <property type="evidence" value="ECO:0007669"/>
    <property type="project" value="UniProtKB-KW"/>
</dbReference>
<dbReference type="RefSeq" id="WP_320882842.1">
    <property type="nucleotide sequence ID" value="NZ_BAABZA010000003.1"/>
</dbReference>
<dbReference type="PANTHER" id="PTHR43537:SF5">
    <property type="entry name" value="UXU OPERON TRANSCRIPTIONAL REGULATOR"/>
    <property type="match status" value="1"/>
</dbReference>
<reference evidence="5" key="1">
    <citation type="submission" date="2022-03" db="EMBL/GenBank/DDBJ databases">
        <title>First case of bacteraemia caused by Dielma fastidiosa in a patient hospitalised with diverticulitis.</title>
        <authorList>
            <person name="Forman-Ankjaer B."/>
            <person name="Hvid-Jensen F."/>
            <person name="Kobel C.M."/>
            <person name="Greve T."/>
        </authorList>
    </citation>
    <scope>NUCLEOTIDE SEQUENCE</scope>
    <source>
        <strain evidence="5">AUH_DF_2021</strain>
    </source>
</reference>
<evidence type="ECO:0000259" key="4">
    <source>
        <dbReference type="PROSITE" id="PS50949"/>
    </source>
</evidence>
<proteinExistence type="predicted"/>
<organism evidence="5 6">
    <name type="scientific">Dielma fastidiosa</name>
    <dbReference type="NCBI Taxonomy" id="1034346"/>
    <lineage>
        <taxon>Bacteria</taxon>
        <taxon>Bacillati</taxon>
        <taxon>Bacillota</taxon>
        <taxon>Erysipelotrichia</taxon>
        <taxon>Erysipelotrichales</taxon>
        <taxon>Erysipelotrichaceae</taxon>
        <taxon>Dielma</taxon>
    </lineage>
</organism>
<name>A0AB35UHD3_9FIRM</name>
<dbReference type="PRINTS" id="PR00035">
    <property type="entry name" value="HTHGNTR"/>
</dbReference>
<evidence type="ECO:0000256" key="1">
    <source>
        <dbReference type="ARBA" id="ARBA00023015"/>
    </source>
</evidence>
<dbReference type="SUPFAM" id="SSF46785">
    <property type="entry name" value="Winged helix' DNA-binding domain"/>
    <property type="match status" value="2"/>
</dbReference>
<keyword evidence="3" id="KW-0804">Transcription</keyword>
<keyword evidence="1" id="KW-0805">Transcription regulation</keyword>
<dbReference type="Pfam" id="PF00392">
    <property type="entry name" value="GntR"/>
    <property type="match status" value="2"/>
</dbReference>
<sequence length="483" mass="54637">MILYEKVYVNLKNKIICGILPAGSQLPSRAKLCEEFNTSEKTVRRSLELLAQEGLIATQKRKRPIIIYQSMQKTSQLALKQADAIAAVDALRTGVLLCYPLIDQGLKLCQDADWAYLKTIIVSMETVSKERFWQLSNQFWRYLIARNGNELMLRVVDSLGFSELESLHSDAAIRETYRRQLTLFLKTVKNGGDPASVKFDDMSAIYGLDNDAEVPPYQVKPDSIFCVGCADLEQKVRKSEERYSSICVDILGRIAIGQYPKGSRLPSHKELQSIYGVSIDTTLKAIKELQVLGALKAAPHSGIEVMMDLDELKQAPIKPELIAGNIRLLLDSLELLALSVEGVAASVVSAVLPDDCLKLQRELETAWHDPFDHRFIAGILLQFIIDHIQYETLKTIYVMIRKNFIVGRRLPGFISKEKSQPEYEIYKLCMKASAALEKGERDQFAVQTAHLFQLIHLQIIRECSQLNYLEAAMNYYDAAKLWQ</sequence>
<dbReference type="Proteomes" id="UP001276902">
    <property type="component" value="Unassembled WGS sequence"/>
</dbReference>
<gene>
    <name evidence="5" type="ORF">MQE39_01490</name>
</gene>
<dbReference type="InterPro" id="IPR000524">
    <property type="entry name" value="Tscrpt_reg_HTH_GntR"/>
</dbReference>
<dbReference type="InterPro" id="IPR036388">
    <property type="entry name" value="WH-like_DNA-bd_sf"/>
</dbReference>
<keyword evidence="2" id="KW-0238">DNA-binding</keyword>
<dbReference type="AlphaFoldDB" id="A0AB35UHD3"/>
<evidence type="ECO:0000313" key="6">
    <source>
        <dbReference type="Proteomes" id="UP001276902"/>
    </source>
</evidence>
<dbReference type="SMART" id="SM00345">
    <property type="entry name" value="HTH_GNTR"/>
    <property type="match status" value="2"/>
</dbReference>
<evidence type="ECO:0000313" key="5">
    <source>
        <dbReference type="EMBL" id="MDY5166800.1"/>
    </source>
</evidence>
<comment type="caution">
    <text evidence="5">The sequence shown here is derived from an EMBL/GenBank/DDBJ whole genome shotgun (WGS) entry which is preliminary data.</text>
</comment>
<feature type="domain" description="HTH gntR-type" evidence="4">
    <location>
        <begin position="240"/>
        <end position="308"/>
    </location>
</feature>
<dbReference type="InterPro" id="IPR036390">
    <property type="entry name" value="WH_DNA-bd_sf"/>
</dbReference>
<dbReference type="PROSITE" id="PS50949">
    <property type="entry name" value="HTH_GNTR"/>
    <property type="match status" value="2"/>
</dbReference>
<accession>A0AB35UHD3</accession>
<dbReference type="Gene3D" id="1.10.10.10">
    <property type="entry name" value="Winged helix-like DNA-binding domain superfamily/Winged helix DNA-binding domain"/>
    <property type="match status" value="2"/>
</dbReference>
<feature type="domain" description="HTH gntR-type" evidence="4">
    <location>
        <begin position="1"/>
        <end position="70"/>
    </location>
</feature>
<evidence type="ECO:0000256" key="2">
    <source>
        <dbReference type="ARBA" id="ARBA00023125"/>
    </source>
</evidence>
<evidence type="ECO:0000256" key="3">
    <source>
        <dbReference type="ARBA" id="ARBA00023163"/>
    </source>
</evidence>
<dbReference type="GO" id="GO:0003700">
    <property type="term" value="F:DNA-binding transcription factor activity"/>
    <property type="evidence" value="ECO:0007669"/>
    <property type="project" value="InterPro"/>
</dbReference>
<dbReference type="EMBL" id="JALDAW010000002">
    <property type="protein sequence ID" value="MDY5166800.1"/>
    <property type="molecule type" value="Genomic_DNA"/>
</dbReference>
<dbReference type="CDD" id="cd07377">
    <property type="entry name" value="WHTH_GntR"/>
    <property type="match status" value="1"/>
</dbReference>
<dbReference type="PANTHER" id="PTHR43537">
    <property type="entry name" value="TRANSCRIPTIONAL REGULATOR, GNTR FAMILY"/>
    <property type="match status" value="1"/>
</dbReference>
<protein>
    <submittedName>
        <fullName evidence="5">GntR family transcriptional regulator</fullName>
    </submittedName>
</protein>